<dbReference type="Pfam" id="PF04564">
    <property type="entry name" value="U-box"/>
    <property type="match status" value="1"/>
</dbReference>
<evidence type="ECO:0000313" key="3">
    <source>
        <dbReference type="EMBL" id="QDZ18405.1"/>
    </source>
</evidence>
<evidence type="ECO:0000259" key="2">
    <source>
        <dbReference type="PROSITE" id="PS51698"/>
    </source>
</evidence>
<proteinExistence type="predicted"/>
<reference evidence="3 4" key="1">
    <citation type="submission" date="2018-07" db="EMBL/GenBank/DDBJ databases">
        <title>The complete nuclear genome of the prasinophyte Chloropicon primus (CCMP1205).</title>
        <authorList>
            <person name="Pombert J.-F."/>
            <person name="Otis C."/>
            <person name="Turmel M."/>
            <person name="Lemieux C."/>
        </authorList>
    </citation>
    <scope>NUCLEOTIDE SEQUENCE [LARGE SCALE GENOMIC DNA]</scope>
    <source>
        <strain evidence="3 4">CCMP1205</strain>
    </source>
</reference>
<protein>
    <recommendedName>
        <fullName evidence="2">U-box domain-containing protein</fullName>
    </recommendedName>
</protein>
<dbReference type="SUPFAM" id="SSF57850">
    <property type="entry name" value="RING/U-box"/>
    <property type="match status" value="1"/>
</dbReference>
<dbReference type="InterPro" id="IPR013083">
    <property type="entry name" value="Znf_RING/FYVE/PHD"/>
</dbReference>
<dbReference type="Gene3D" id="3.30.40.10">
    <property type="entry name" value="Zinc/RING finger domain, C3HC4 (zinc finger)"/>
    <property type="match status" value="1"/>
</dbReference>
<feature type="region of interest" description="Disordered" evidence="1">
    <location>
        <begin position="226"/>
        <end position="250"/>
    </location>
</feature>
<feature type="domain" description="U-box" evidence="2">
    <location>
        <begin position="484"/>
        <end position="556"/>
    </location>
</feature>
<dbReference type="CDD" id="cd16655">
    <property type="entry name" value="RING-Ubox_WDSUB1-like"/>
    <property type="match status" value="1"/>
</dbReference>
<dbReference type="Pfam" id="PF07002">
    <property type="entry name" value="Copine"/>
    <property type="match status" value="1"/>
</dbReference>
<dbReference type="PANTHER" id="PTHR45751:SF11">
    <property type="entry name" value="COPINE FAMILY PROTEIN 2"/>
    <property type="match status" value="1"/>
</dbReference>
<dbReference type="EMBL" id="CP031034">
    <property type="protein sequence ID" value="QDZ18405.1"/>
    <property type="molecule type" value="Genomic_DNA"/>
</dbReference>
<dbReference type="PROSITE" id="PS51698">
    <property type="entry name" value="U_BOX"/>
    <property type="match status" value="1"/>
</dbReference>
<feature type="compositionally biased region" description="Low complexity" evidence="1">
    <location>
        <begin position="11"/>
        <end position="24"/>
    </location>
</feature>
<dbReference type="GO" id="GO:0005634">
    <property type="term" value="C:nucleus"/>
    <property type="evidence" value="ECO:0007669"/>
    <property type="project" value="TreeGrafter"/>
</dbReference>
<dbReference type="OrthoDB" id="5855668at2759"/>
<dbReference type="InterPro" id="IPR010734">
    <property type="entry name" value="Copine_C"/>
</dbReference>
<accession>A0A5B8MFD6</accession>
<evidence type="ECO:0000313" key="4">
    <source>
        <dbReference type="Proteomes" id="UP000316726"/>
    </source>
</evidence>
<feature type="compositionally biased region" description="Basic and acidic residues" evidence="1">
    <location>
        <begin position="1"/>
        <end position="10"/>
    </location>
</feature>
<dbReference type="InterPro" id="IPR003613">
    <property type="entry name" value="Ubox_domain"/>
</dbReference>
<dbReference type="STRING" id="1764295.A0A5B8MFD6"/>
<dbReference type="AlphaFoldDB" id="A0A5B8MFD6"/>
<dbReference type="PANTHER" id="PTHR45751">
    <property type="entry name" value="COPINE FAMILY PROTEIN 1"/>
    <property type="match status" value="1"/>
</dbReference>
<organism evidence="3 4">
    <name type="scientific">Chloropicon primus</name>
    <dbReference type="NCBI Taxonomy" id="1764295"/>
    <lineage>
        <taxon>Eukaryota</taxon>
        <taxon>Viridiplantae</taxon>
        <taxon>Chlorophyta</taxon>
        <taxon>Chloropicophyceae</taxon>
        <taxon>Chloropicales</taxon>
        <taxon>Chloropicaceae</taxon>
        <taxon>Chloropicon</taxon>
    </lineage>
</organism>
<name>A0A5B8MFD6_9CHLO</name>
<keyword evidence="4" id="KW-1185">Reference proteome</keyword>
<dbReference type="GO" id="GO:0016567">
    <property type="term" value="P:protein ubiquitination"/>
    <property type="evidence" value="ECO:0007669"/>
    <property type="project" value="UniProtKB-UniPathway"/>
</dbReference>
<dbReference type="GO" id="GO:0004842">
    <property type="term" value="F:ubiquitin-protein transferase activity"/>
    <property type="evidence" value="ECO:0007669"/>
    <property type="project" value="InterPro"/>
</dbReference>
<dbReference type="Proteomes" id="UP000316726">
    <property type="component" value="Chromosome 1"/>
</dbReference>
<feature type="region of interest" description="Disordered" evidence="1">
    <location>
        <begin position="1"/>
        <end position="26"/>
    </location>
</feature>
<dbReference type="UniPathway" id="UPA00143"/>
<gene>
    <name evidence="3" type="ORF">A3770_01p09230</name>
</gene>
<evidence type="ECO:0000256" key="1">
    <source>
        <dbReference type="SAM" id="MobiDB-lite"/>
    </source>
</evidence>
<sequence length="556" mass="61569">MSSSSFRDETSSWVLSSHGGSSRSSSEECDWMYSSESLQETLATLDRMGLRGMCKVSLGISFGNTNATLNGEKCFGGRSLHAVHPRCKTVTPYEEVLVCLSRSLGALTRPGSIRAFGFGDGAGCAPTAPRLSCFPFLKSERRCEDFDEVHRRYRFLASHVTPGERSSIAPVIYNAINQIEADGGFQYSVLVIVSDAPYCDGFRGAKAAGAGEPASVTLLRQFSRKGSKIGGGRSRGRPEPVGGSPETEEDIERAVVEASRYPLSIIFVGVGDDVGGKFSRMAQRLSDPKWLLPGQLFSNFGFIDYDRCMSSTRNFEARQVPFVHQMLKHIAAHHAAIQELYHEMLHAYQRKCFARRSSSLGSELAYGDVLREMPREVVEADRLYKKKFSPLHAHINKSVTRIGERETLEADALSMIHGNARSVWHSEAPLGASVEEEMEARLQQHVLGRAGDSLPSAPMLLERCDHGEERSPGCGARAVKRRISIPPIYVCPITQGMMRDPVIAEDGYTYEREAITEWVRRSARSPMTNTKMKEAKRLIPNHALRSAISEWCQKHG</sequence>
<dbReference type="SMART" id="SM00504">
    <property type="entry name" value="Ubox"/>
    <property type="match status" value="1"/>
</dbReference>
<dbReference type="InterPro" id="IPR052079">
    <property type="entry name" value="E3_ligase/Copine_domain"/>
</dbReference>